<evidence type="ECO:0000313" key="2">
    <source>
        <dbReference type="EMBL" id="KAF5792794.1"/>
    </source>
</evidence>
<gene>
    <name evidence="3" type="ORF">HannXRQ_Chr09g0271681</name>
    <name evidence="2" type="ORF">HanXRQr2_Chr09g0410011</name>
</gene>
<keyword evidence="1" id="KW-1133">Transmembrane helix</keyword>
<organism evidence="3 4">
    <name type="scientific">Helianthus annuus</name>
    <name type="common">Common sunflower</name>
    <dbReference type="NCBI Taxonomy" id="4232"/>
    <lineage>
        <taxon>Eukaryota</taxon>
        <taxon>Viridiplantae</taxon>
        <taxon>Streptophyta</taxon>
        <taxon>Embryophyta</taxon>
        <taxon>Tracheophyta</taxon>
        <taxon>Spermatophyta</taxon>
        <taxon>Magnoliopsida</taxon>
        <taxon>eudicotyledons</taxon>
        <taxon>Gunneridae</taxon>
        <taxon>Pentapetalae</taxon>
        <taxon>asterids</taxon>
        <taxon>campanulids</taxon>
        <taxon>Asterales</taxon>
        <taxon>Asteraceae</taxon>
        <taxon>Asteroideae</taxon>
        <taxon>Heliantheae alliance</taxon>
        <taxon>Heliantheae</taxon>
        <taxon>Helianthus</taxon>
    </lineage>
</organism>
<name>A0A251TZX3_HELAN</name>
<dbReference type="EMBL" id="MNCJ02000324">
    <property type="protein sequence ID" value="KAF5792794.1"/>
    <property type="molecule type" value="Genomic_DNA"/>
</dbReference>
<sequence length="95" mass="11161">MMRKSLALVLPVATVFSKIKLIKTYLRNRMGEEYLCDALICAIERETFDKVKEKDSCRIERIIARTIGVWFHYSKRIFVGQLFIIIIIILSKSHQ</sequence>
<evidence type="ECO:0000313" key="4">
    <source>
        <dbReference type="Proteomes" id="UP000215914"/>
    </source>
</evidence>
<dbReference type="Proteomes" id="UP000215914">
    <property type="component" value="Chromosome 9"/>
</dbReference>
<keyword evidence="1" id="KW-0812">Transmembrane</keyword>
<proteinExistence type="predicted"/>
<accession>A0A251TZX3</accession>
<reference evidence="2 4" key="1">
    <citation type="journal article" date="2017" name="Nature">
        <title>The sunflower genome provides insights into oil metabolism, flowering and Asterid evolution.</title>
        <authorList>
            <person name="Badouin H."/>
            <person name="Gouzy J."/>
            <person name="Grassa C.J."/>
            <person name="Murat F."/>
            <person name="Staton S.E."/>
            <person name="Cottret L."/>
            <person name="Lelandais-Briere C."/>
            <person name="Owens G.L."/>
            <person name="Carrere S."/>
            <person name="Mayjonade B."/>
            <person name="Legrand L."/>
            <person name="Gill N."/>
            <person name="Kane N.C."/>
            <person name="Bowers J.E."/>
            <person name="Hubner S."/>
            <person name="Bellec A."/>
            <person name="Berard A."/>
            <person name="Berges H."/>
            <person name="Blanchet N."/>
            <person name="Boniface M.C."/>
            <person name="Brunel D."/>
            <person name="Catrice O."/>
            <person name="Chaidir N."/>
            <person name="Claudel C."/>
            <person name="Donnadieu C."/>
            <person name="Faraut T."/>
            <person name="Fievet G."/>
            <person name="Helmstetter N."/>
            <person name="King M."/>
            <person name="Knapp S.J."/>
            <person name="Lai Z."/>
            <person name="Le Paslier M.C."/>
            <person name="Lippi Y."/>
            <person name="Lorenzon L."/>
            <person name="Mandel J.R."/>
            <person name="Marage G."/>
            <person name="Marchand G."/>
            <person name="Marquand E."/>
            <person name="Bret-Mestries E."/>
            <person name="Morien E."/>
            <person name="Nambeesan S."/>
            <person name="Nguyen T."/>
            <person name="Pegot-Espagnet P."/>
            <person name="Pouilly N."/>
            <person name="Raftis F."/>
            <person name="Sallet E."/>
            <person name="Schiex T."/>
            <person name="Thomas J."/>
            <person name="Vandecasteele C."/>
            <person name="Vares D."/>
            <person name="Vear F."/>
            <person name="Vautrin S."/>
            <person name="Crespi M."/>
            <person name="Mangin B."/>
            <person name="Burke J.M."/>
            <person name="Salse J."/>
            <person name="Munos S."/>
            <person name="Vincourt P."/>
            <person name="Rieseberg L.H."/>
            <person name="Langlade N.B."/>
        </authorList>
    </citation>
    <scope>NUCLEOTIDE SEQUENCE [LARGE SCALE GENOMIC DNA]</scope>
    <source>
        <strain evidence="4">cv. SF193</strain>
        <tissue evidence="2">Leaves</tissue>
    </source>
</reference>
<evidence type="ECO:0000256" key="1">
    <source>
        <dbReference type="SAM" id="Phobius"/>
    </source>
</evidence>
<dbReference type="EMBL" id="CM007898">
    <property type="protein sequence ID" value="OTG16464.1"/>
    <property type="molecule type" value="Genomic_DNA"/>
</dbReference>
<reference evidence="3" key="2">
    <citation type="submission" date="2017-02" db="EMBL/GenBank/DDBJ databases">
        <title>Sunflower complete genome.</title>
        <authorList>
            <person name="Langlade N."/>
            <person name="Munos S."/>
        </authorList>
    </citation>
    <scope>NUCLEOTIDE SEQUENCE [LARGE SCALE GENOMIC DNA]</scope>
    <source>
        <tissue evidence="3">Leaves</tissue>
    </source>
</reference>
<keyword evidence="1" id="KW-0472">Membrane</keyword>
<dbReference type="Gramene" id="mRNA:HanXRQr2_Chr09g0410011">
    <property type="protein sequence ID" value="mRNA:HanXRQr2_Chr09g0410011"/>
    <property type="gene ID" value="HanXRQr2_Chr09g0410011"/>
</dbReference>
<keyword evidence="4" id="KW-1185">Reference proteome</keyword>
<feature type="transmembrane region" description="Helical" evidence="1">
    <location>
        <begin position="73"/>
        <end position="91"/>
    </location>
</feature>
<protein>
    <submittedName>
        <fullName evidence="3">Uncharacterized protein</fullName>
    </submittedName>
</protein>
<evidence type="ECO:0000313" key="3">
    <source>
        <dbReference type="EMBL" id="OTG16464.1"/>
    </source>
</evidence>
<dbReference type="InParanoid" id="A0A251TZX3"/>
<reference evidence="2" key="3">
    <citation type="submission" date="2020-06" db="EMBL/GenBank/DDBJ databases">
        <title>Helianthus annuus Genome sequencing and assembly Release 2.</title>
        <authorList>
            <person name="Gouzy J."/>
            <person name="Langlade N."/>
            <person name="Munos S."/>
        </authorList>
    </citation>
    <scope>NUCLEOTIDE SEQUENCE</scope>
    <source>
        <tissue evidence="2">Leaves</tissue>
    </source>
</reference>
<dbReference type="AlphaFoldDB" id="A0A251TZX3"/>